<dbReference type="KEGG" id="vg:65128466"/>
<dbReference type="GeneID" id="65128466"/>
<evidence type="ECO:0000313" key="1">
    <source>
        <dbReference type="EMBL" id="QOR58014.1"/>
    </source>
</evidence>
<dbReference type="Proteomes" id="UP000593838">
    <property type="component" value="Segment"/>
</dbReference>
<sequence>MYDDEEYEFYEAVEDVIDSLWENELEEIDEEFDY</sequence>
<dbReference type="RefSeq" id="YP_010110172.1">
    <property type="nucleotide sequence ID" value="NC_055868.1"/>
</dbReference>
<protein>
    <submittedName>
        <fullName evidence="1">Uncharacterized protein</fullName>
    </submittedName>
</protein>
<proteinExistence type="predicted"/>
<dbReference type="EMBL" id="MT774375">
    <property type="protein sequence ID" value="QOR58014.1"/>
    <property type="molecule type" value="Genomic_DNA"/>
</dbReference>
<reference evidence="1 2" key="1">
    <citation type="submission" date="2020-07" db="EMBL/GenBank/DDBJ databases">
        <title>Taxonomic proposal: Crassvirales, a new order of highly abundant and diverse bacterial viruses.</title>
        <authorList>
            <person name="Shkoporov A.N."/>
            <person name="Stockdale S.R."/>
            <person name="Guerin E."/>
            <person name="Ross R.P."/>
            <person name="Hill C."/>
        </authorList>
    </citation>
    <scope>NUCLEOTIDE SEQUENCE [LARGE SCALE GENOMIC DNA]</scope>
</reference>
<accession>A0A7M1RV62</accession>
<evidence type="ECO:0000313" key="2">
    <source>
        <dbReference type="Proteomes" id="UP000593838"/>
    </source>
</evidence>
<name>A0A7M1RV62_9CAUD</name>
<organism evidence="1 2">
    <name type="scientific">uncultured phage cr50_1</name>
    <dbReference type="NCBI Taxonomy" id="2772059"/>
    <lineage>
        <taxon>Viruses</taxon>
        <taxon>Duplodnaviria</taxon>
        <taxon>Heunggongvirae</taxon>
        <taxon>Uroviricota</taxon>
        <taxon>Caudoviricetes</taxon>
        <taxon>Crassvirales</taxon>
        <taxon>Suoliviridae</taxon>
        <taxon>Boorivirinae</taxon>
        <taxon>Cohcovirus</taxon>
        <taxon>Cohcovirus hiberniae</taxon>
    </lineage>
</organism>
<keyword evidence="2" id="KW-1185">Reference proteome</keyword>